<keyword evidence="1" id="KW-0067">ATP-binding</keyword>
<dbReference type="InterPro" id="IPR011761">
    <property type="entry name" value="ATP-grasp"/>
</dbReference>
<accession>A0A511VZL2</accession>
<dbReference type="EMBL" id="BJYA01000001">
    <property type="protein sequence ID" value="GEN44225.1"/>
    <property type="molecule type" value="Genomic_DNA"/>
</dbReference>
<dbReference type="InterPro" id="IPR013815">
    <property type="entry name" value="ATP_grasp_subdomain_1"/>
</dbReference>
<dbReference type="GO" id="GO:0016879">
    <property type="term" value="F:ligase activity, forming carbon-nitrogen bonds"/>
    <property type="evidence" value="ECO:0007669"/>
    <property type="project" value="TreeGrafter"/>
</dbReference>
<organism evidence="3 4">
    <name type="scientific">Alkalibacillus haloalkaliphilus</name>
    <dbReference type="NCBI Taxonomy" id="94136"/>
    <lineage>
        <taxon>Bacteria</taxon>
        <taxon>Bacillati</taxon>
        <taxon>Bacillota</taxon>
        <taxon>Bacilli</taxon>
        <taxon>Bacillales</taxon>
        <taxon>Bacillaceae</taxon>
        <taxon>Alkalibacillus</taxon>
    </lineage>
</organism>
<proteinExistence type="predicted"/>
<evidence type="ECO:0000313" key="4">
    <source>
        <dbReference type="Proteomes" id="UP000321440"/>
    </source>
</evidence>
<protein>
    <recommendedName>
        <fullName evidence="2">ATP-grasp domain-containing protein</fullName>
    </recommendedName>
</protein>
<dbReference type="GO" id="GO:0005737">
    <property type="term" value="C:cytoplasm"/>
    <property type="evidence" value="ECO:0007669"/>
    <property type="project" value="TreeGrafter"/>
</dbReference>
<evidence type="ECO:0000313" key="3">
    <source>
        <dbReference type="EMBL" id="GEN44225.1"/>
    </source>
</evidence>
<gene>
    <name evidence="3" type="ORF">AHA02nite_00010</name>
</gene>
<dbReference type="Gene3D" id="3.30.1490.20">
    <property type="entry name" value="ATP-grasp fold, A domain"/>
    <property type="match status" value="1"/>
</dbReference>
<dbReference type="Proteomes" id="UP000321440">
    <property type="component" value="Unassembled WGS sequence"/>
</dbReference>
<comment type="caution">
    <text evidence="3">The sequence shown here is derived from an EMBL/GenBank/DDBJ whole genome shotgun (WGS) entry which is preliminary data.</text>
</comment>
<reference evidence="3 4" key="1">
    <citation type="submission" date="2019-07" db="EMBL/GenBank/DDBJ databases">
        <title>Whole genome shotgun sequence of Alkalibacillus haloalkaliphilus NBRC 103110.</title>
        <authorList>
            <person name="Hosoyama A."/>
            <person name="Uohara A."/>
            <person name="Ohji S."/>
            <person name="Ichikawa N."/>
        </authorList>
    </citation>
    <scope>NUCLEOTIDE SEQUENCE [LARGE SCALE GENOMIC DNA]</scope>
    <source>
        <strain evidence="3 4">NBRC 103110</strain>
    </source>
</reference>
<dbReference type="AlphaFoldDB" id="A0A511VZL2"/>
<dbReference type="PANTHER" id="PTHR21621:SF0">
    <property type="entry name" value="BETA-CITRYLGLUTAMATE SYNTHASE B-RELATED"/>
    <property type="match status" value="1"/>
</dbReference>
<dbReference type="GO" id="GO:0046872">
    <property type="term" value="F:metal ion binding"/>
    <property type="evidence" value="ECO:0007669"/>
    <property type="project" value="InterPro"/>
</dbReference>
<dbReference type="SUPFAM" id="SSF56059">
    <property type="entry name" value="Glutathione synthetase ATP-binding domain-like"/>
    <property type="match status" value="1"/>
</dbReference>
<name>A0A511VZL2_9BACI</name>
<dbReference type="Gene3D" id="3.30.470.20">
    <property type="entry name" value="ATP-grasp fold, B domain"/>
    <property type="match status" value="1"/>
</dbReference>
<evidence type="ECO:0000256" key="1">
    <source>
        <dbReference type="PROSITE-ProRule" id="PRU00409"/>
    </source>
</evidence>
<keyword evidence="4" id="KW-1185">Reference proteome</keyword>
<feature type="domain" description="ATP-grasp" evidence="2">
    <location>
        <begin position="98"/>
        <end position="334"/>
    </location>
</feature>
<sequence length="337" mass="39336">MLVGMMRNYKNPTLLAKLIAMNCCYYGVDFIYFRPDDVDMTYNSVKGKVFKGGKWQVVEKPIPDFIDVTKYVFKHKEVVNYLKKVTTLSDNGQQMVNKEILYKHLEQDPDLKDIIIPSKVYEEKKDLMEFLDLYNEIILKPIDGQKGKGIKYIKKVGNEYELLFQKHSKQLSYYELIDYLNNLPNVNDFVIQKYIRAKTKEDVPFDCRVHMNKDHSGEWQIAKKYMRVGLGQRILSNLSQGGGVVNSKNFLKANYGTNWEFINEELTRLSFELSKKVEVIRDQNLMSLGIDFGIDKNGKIYVFETNSSPGVQFIEANVALLRAQYYRYIIGRLKNKI</sequence>
<dbReference type="InterPro" id="IPR026838">
    <property type="entry name" value="YheC/D"/>
</dbReference>
<dbReference type="Pfam" id="PF14398">
    <property type="entry name" value="ATPgrasp_YheCD"/>
    <property type="match status" value="1"/>
</dbReference>
<dbReference type="PROSITE" id="PS50975">
    <property type="entry name" value="ATP_GRASP"/>
    <property type="match status" value="1"/>
</dbReference>
<dbReference type="PANTHER" id="PTHR21621">
    <property type="entry name" value="RIBOSOMAL PROTEIN S6 MODIFICATION PROTEIN"/>
    <property type="match status" value="1"/>
</dbReference>
<evidence type="ECO:0000259" key="2">
    <source>
        <dbReference type="PROSITE" id="PS50975"/>
    </source>
</evidence>
<dbReference type="OrthoDB" id="7869153at2"/>
<dbReference type="GO" id="GO:0005524">
    <property type="term" value="F:ATP binding"/>
    <property type="evidence" value="ECO:0007669"/>
    <property type="project" value="UniProtKB-UniRule"/>
</dbReference>
<dbReference type="RefSeq" id="WP_146813147.1">
    <property type="nucleotide sequence ID" value="NZ_BJYA01000001.1"/>
</dbReference>
<keyword evidence="1" id="KW-0547">Nucleotide-binding</keyword>